<organism evidence="9 10">
    <name type="scientific">Terriglobus aquaticus</name>
    <dbReference type="NCBI Taxonomy" id="940139"/>
    <lineage>
        <taxon>Bacteria</taxon>
        <taxon>Pseudomonadati</taxon>
        <taxon>Acidobacteriota</taxon>
        <taxon>Terriglobia</taxon>
        <taxon>Terriglobales</taxon>
        <taxon>Acidobacteriaceae</taxon>
        <taxon>Terriglobus</taxon>
    </lineage>
</organism>
<feature type="transmembrane region" description="Helical" evidence="7">
    <location>
        <begin position="210"/>
        <end position="230"/>
    </location>
</feature>
<feature type="transmembrane region" description="Helical" evidence="7">
    <location>
        <begin position="149"/>
        <end position="169"/>
    </location>
</feature>
<dbReference type="PANTHER" id="PTHR23504">
    <property type="entry name" value="MAJOR FACILITATOR SUPERFAMILY DOMAIN-CONTAINING PROTEIN 10"/>
    <property type="match status" value="1"/>
</dbReference>
<feature type="transmembrane region" description="Helical" evidence="7">
    <location>
        <begin position="262"/>
        <end position="286"/>
    </location>
</feature>
<feature type="region of interest" description="Disordered" evidence="6">
    <location>
        <begin position="1"/>
        <end position="44"/>
    </location>
</feature>
<accession>A0ABW9KMY7</accession>
<dbReference type="PANTHER" id="PTHR23504:SF15">
    <property type="entry name" value="MAJOR FACILITATOR SUPERFAMILY (MFS) PROFILE DOMAIN-CONTAINING PROTEIN"/>
    <property type="match status" value="1"/>
</dbReference>
<dbReference type="InterPro" id="IPR011701">
    <property type="entry name" value="MFS"/>
</dbReference>
<dbReference type="Pfam" id="PF07690">
    <property type="entry name" value="MFS_1"/>
    <property type="match status" value="1"/>
</dbReference>
<sequence length="450" mass="47866">MSDLQDDLAAGANPPSHRAEDDTSSRGVGDPTDFPASDDAPSPVHVQPARRAAVTFIFLTVTLDMLALGMIAPVLPDLISGFVGGSAARTAETIGLFGTVFALMQYVFSPVLGSLSDRYGRRPVVLLSNFGLGLDYILMALAPSLRFLLIGRVLAGITASSVPTAQAYMSDVTPREKRAAAFGMLQAAFGFGFIVGPALGGWLGSISPRLPFWVSAALSLLNFVYGLFVLPESLAMQYRSPFSWKRANPIGSIRLLSRSRNLLALSGVLLLGYLAQNSLLNVYVVYVEYRYHWSVHQIGNSLAVLGGLTILYGFFLVRRASQRLGDQRATVYGLAGGGLGYIIFGAAHTGLQFVAGMPLLNLTSIAWPATQSIMSRAIGPNEQGQLQGAINSLRGIAGIAGPSLFTWIFARAISNGSGFHMPGLPYYTAAGFMLLSVLLGIVTGREPKQA</sequence>
<evidence type="ECO:0000256" key="6">
    <source>
        <dbReference type="SAM" id="MobiDB-lite"/>
    </source>
</evidence>
<dbReference type="RefSeq" id="WP_263414884.1">
    <property type="nucleotide sequence ID" value="NZ_BAABBH010000001.1"/>
</dbReference>
<feature type="transmembrane region" description="Helical" evidence="7">
    <location>
        <begin position="181"/>
        <end position="204"/>
    </location>
</feature>
<feature type="transmembrane region" description="Helical" evidence="7">
    <location>
        <begin position="426"/>
        <end position="444"/>
    </location>
</feature>
<feature type="transmembrane region" description="Helical" evidence="7">
    <location>
        <begin position="124"/>
        <end position="143"/>
    </location>
</feature>
<keyword evidence="10" id="KW-1185">Reference proteome</keyword>
<dbReference type="CDD" id="cd17388">
    <property type="entry name" value="MFS_TetA"/>
    <property type="match status" value="1"/>
</dbReference>
<reference evidence="9 10" key="1">
    <citation type="submission" date="2024-12" db="EMBL/GenBank/DDBJ databases">
        <authorList>
            <person name="Lee Y."/>
        </authorList>
    </citation>
    <scope>NUCLEOTIDE SEQUENCE [LARGE SCALE GENOMIC DNA]</scope>
    <source>
        <strain evidence="9 10">03SUJ4</strain>
    </source>
</reference>
<dbReference type="InterPro" id="IPR036259">
    <property type="entry name" value="MFS_trans_sf"/>
</dbReference>
<evidence type="ECO:0000256" key="4">
    <source>
        <dbReference type="ARBA" id="ARBA00022989"/>
    </source>
</evidence>
<dbReference type="InterPro" id="IPR020846">
    <property type="entry name" value="MFS_dom"/>
</dbReference>
<dbReference type="SUPFAM" id="SSF103473">
    <property type="entry name" value="MFS general substrate transporter"/>
    <property type="match status" value="1"/>
</dbReference>
<feature type="transmembrane region" description="Helical" evidence="7">
    <location>
        <begin position="298"/>
        <end position="317"/>
    </location>
</feature>
<feature type="transmembrane region" description="Helical" evidence="7">
    <location>
        <begin position="94"/>
        <end position="112"/>
    </location>
</feature>
<comment type="caution">
    <text evidence="9">The sequence shown here is derived from an EMBL/GenBank/DDBJ whole genome shotgun (WGS) entry which is preliminary data.</text>
</comment>
<protein>
    <submittedName>
        <fullName evidence="9">TCR/Tet family MFS transporter</fullName>
    </submittedName>
</protein>
<dbReference type="PRINTS" id="PR01035">
    <property type="entry name" value="TCRTETA"/>
</dbReference>
<evidence type="ECO:0000256" key="3">
    <source>
        <dbReference type="ARBA" id="ARBA00022692"/>
    </source>
</evidence>
<evidence type="ECO:0000256" key="7">
    <source>
        <dbReference type="SAM" id="Phobius"/>
    </source>
</evidence>
<comment type="subcellular location">
    <subcellularLocation>
        <location evidence="1">Membrane</location>
        <topology evidence="1">Multi-pass membrane protein</topology>
    </subcellularLocation>
</comment>
<proteinExistence type="predicted"/>
<evidence type="ECO:0000256" key="2">
    <source>
        <dbReference type="ARBA" id="ARBA00022448"/>
    </source>
</evidence>
<dbReference type="Proteomes" id="UP001634747">
    <property type="component" value="Unassembled WGS sequence"/>
</dbReference>
<keyword evidence="4 7" id="KW-1133">Transmembrane helix</keyword>
<name>A0ABW9KMY7_9BACT</name>
<dbReference type="EMBL" id="JBJYXY010000001">
    <property type="protein sequence ID" value="MFN2976937.1"/>
    <property type="molecule type" value="Genomic_DNA"/>
</dbReference>
<keyword evidence="3 7" id="KW-0812">Transmembrane</keyword>
<dbReference type="Gene3D" id="1.20.1250.20">
    <property type="entry name" value="MFS general substrate transporter like domains"/>
    <property type="match status" value="1"/>
</dbReference>
<feature type="transmembrane region" description="Helical" evidence="7">
    <location>
        <begin position="52"/>
        <end position="74"/>
    </location>
</feature>
<keyword evidence="2" id="KW-0813">Transport</keyword>
<gene>
    <name evidence="9" type="ORF">ACK2TP_14295</name>
</gene>
<evidence type="ECO:0000256" key="1">
    <source>
        <dbReference type="ARBA" id="ARBA00004141"/>
    </source>
</evidence>
<keyword evidence="5 7" id="KW-0472">Membrane</keyword>
<evidence type="ECO:0000256" key="5">
    <source>
        <dbReference type="ARBA" id="ARBA00023136"/>
    </source>
</evidence>
<evidence type="ECO:0000313" key="10">
    <source>
        <dbReference type="Proteomes" id="UP001634747"/>
    </source>
</evidence>
<feature type="transmembrane region" description="Helical" evidence="7">
    <location>
        <begin position="329"/>
        <end position="347"/>
    </location>
</feature>
<feature type="domain" description="Major facilitator superfamily (MFS) profile" evidence="8">
    <location>
        <begin position="53"/>
        <end position="448"/>
    </location>
</feature>
<evidence type="ECO:0000313" key="9">
    <source>
        <dbReference type="EMBL" id="MFN2976937.1"/>
    </source>
</evidence>
<evidence type="ECO:0000259" key="8">
    <source>
        <dbReference type="PROSITE" id="PS50850"/>
    </source>
</evidence>
<dbReference type="PROSITE" id="PS50850">
    <property type="entry name" value="MFS"/>
    <property type="match status" value="1"/>
</dbReference>
<dbReference type="InterPro" id="IPR001958">
    <property type="entry name" value="Tet-R_TetA/multi-R_MdtG-like"/>
</dbReference>